<organism evidence="1 2">
    <name type="scientific">Trinickia symbiotica</name>
    <dbReference type="NCBI Taxonomy" id="863227"/>
    <lineage>
        <taxon>Bacteria</taxon>
        <taxon>Pseudomonadati</taxon>
        <taxon>Pseudomonadota</taxon>
        <taxon>Betaproteobacteria</taxon>
        <taxon>Burkholderiales</taxon>
        <taxon>Burkholderiaceae</taxon>
        <taxon>Trinickia</taxon>
    </lineage>
</organism>
<sequence>MGKAGLVSALTAGLTNGITYSTTNGIGFNAGASVTGVTDPSLASLAGVNPAIGDTASRATASTATTLETRGLAILSEAGIS</sequence>
<evidence type="ECO:0000313" key="1">
    <source>
        <dbReference type="EMBL" id="PMS24799.1"/>
    </source>
</evidence>
<name>A0A2N7W5Y1_9BURK</name>
<reference evidence="1 2" key="1">
    <citation type="submission" date="2018-01" db="EMBL/GenBank/DDBJ databases">
        <title>Whole genome analyses suggest that Burkholderia sensu lato contains two further novel genera in the rhizoxinica-symbiotica group Mycetohabitans gen. nov., and Trinickia gen. nov.: implications for the evolution of diazotrophy and nodulation in the Burkholderiaceae.</title>
        <authorList>
            <person name="Estrada-de los Santos P."/>
            <person name="Palmer M."/>
            <person name="Chavez-Ramirez B."/>
            <person name="Beukes C."/>
            <person name="Steenkamp E.T."/>
            <person name="Hirsch A.M."/>
            <person name="Manyaka P."/>
            <person name="Maluk M."/>
            <person name="Lafos M."/>
            <person name="Crook M."/>
            <person name="Gross E."/>
            <person name="Simon M.F."/>
            <person name="Bueno dos Reis Junior F."/>
            <person name="Poole P.S."/>
            <person name="Venter S.N."/>
            <person name="James E.K."/>
        </authorList>
    </citation>
    <scope>NUCLEOTIDE SEQUENCE [LARGE SCALE GENOMIC DNA]</scope>
    <source>
        <strain evidence="1 2">JPY 581</strain>
    </source>
</reference>
<proteinExistence type="predicted"/>
<comment type="caution">
    <text evidence="1">The sequence shown here is derived from an EMBL/GenBank/DDBJ whole genome shotgun (WGS) entry which is preliminary data.</text>
</comment>
<dbReference type="EMBL" id="PNYC01000117">
    <property type="protein sequence ID" value="PMS24799.1"/>
    <property type="molecule type" value="Genomic_DNA"/>
</dbReference>
<accession>A0A2N7W5Y1</accession>
<dbReference type="Proteomes" id="UP000235777">
    <property type="component" value="Unassembled WGS sequence"/>
</dbReference>
<gene>
    <name evidence="1" type="ORF">C0Z20_31240</name>
</gene>
<keyword evidence="2" id="KW-1185">Reference proteome</keyword>
<dbReference type="AlphaFoldDB" id="A0A2N7W5Y1"/>
<evidence type="ECO:0000313" key="2">
    <source>
        <dbReference type="Proteomes" id="UP000235777"/>
    </source>
</evidence>
<protein>
    <submittedName>
        <fullName evidence="1">Uncharacterized protein</fullName>
    </submittedName>
</protein>
<feature type="non-terminal residue" evidence="1">
    <location>
        <position position="81"/>
    </location>
</feature>